<proteinExistence type="predicted"/>
<dbReference type="EMBL" id="NVBO01000399">
    <property type="protein sequence ID" value="PFR85290.1"/>
    <property type="molecule type" value="Genomic_DNA"/>
</dbReference>
<dbReference type="AlphaFoldDB" id="A0AA44TDE4"/>
<gene>
    <name evidence="1" type="ORF">COK38_26630</name>
</gene>
<dbReference type="Proteomes" id="UP000226357">
    <property type="component" value="Unassembled WGS sequence"/>
</dbReference>
<sequence>MNSMIDHPTKWDLKRLYSEEQDPMLPTEIEKLIETYKENRDPAILSNIIQSIEKAEYYFYCLSTEQVDESILALPHTKIMNLKRDVRLLLQEESNVSDNASIHFIENELQAWEDMYI</sequence>
<name>A0AA44TDE4_BACCE</name>
<organism evidence="1 2">
    <name type="scientific">Bacillus cereus</name>
    <dbReference type="NCBI Taxonomy" id="1396"/>
    <lineage>
        <taxon>Bacteria</taxon>
        <taxon>Bacillati</taxon>
        <taxon>Bacillota</taxon>
        <taxon>Bacilli</taxon>
        <taxon>Bacillales</taxon>
        <taxon>Bacillaceae</taxon>
        <taxon>Bacillus</taxon>
        <taxon>Bacillus cereus group</taxon>
    </lineage>
</organism>
<comment type="caution">
    <text evidence="1">The sequence shown here is derived from an EMBL/GenBank/DDBJ whole genome shotgun (WGS) entry which is preliminary data.</text>
</comment>
<accession>A0AA44TDE4</accession>
<protein>
    <submittedName>
        <fullName evidence="1">Oligoendopeptidase F</fullName>
    </submittedName>
</protein>
<feature type="non-terminal residue" evidence="1">
    <location>
        <position position="117"/>
    </location>
</feature>
<evidence type="ECO:0000313" key="1">
    <source>
        <dbReference type="EMBL" id="PFR85290.1"/>
    </source>
</evidence>
<evidence type="ECO:0000313" key="2">
    <source>
        <dbReference type="Proteomes" id="UP000226357"/>
    </source>
</evidence>
<reference evidence="1 2" key="1">
    <citation type="submission" date="2017-09" db="EMBL/GenBank/DDBJ databases">
        <title>Large-scale bioinformatics analysis of Bacillus genomes uncovers conserved roles of natural products in bacterial physiology.</title>
        <authorList>
            <consortium name="Agbiome Team Llc"/>
            <person name="Bleich R.M."/>
            <person name="Grubbs K.J."/>
            <person name="Santa Maria K.C."/>
            <person name="Allen S.E."/>
            <person name="Farag S."/>
            <person name="Shank E.A."/>
            <person name="Bowers A."/>
        </authorList>
    </citation>
    <scope>NUCLEOTIDE SEQUENCE [LARGE SCALE GENOMIC DNA]</scope>
    <source>
        <strain evidence="1 2">AFS067272</strain>
    </source>
</reference>